<organism evidence="1 2">
    <name type="scientific">Gossypium australe</name>
    <dbReference type="NCBI Taxonomy" id="47621"/>
    <lineage>
        <taxon>Eukaryota</taxon>
        <taxon>Viridiplantae</taxon>
        <taxon>Streptophyta</taxon>
        <taxon>Embryophyta</taxon>
        <taxon>Tracheophyta</taxon>
        <taxon>Spermatophyta</taxon>
        <taxon>Magnoliopsida</taxon>
        <taxon>eudicotyledons</taxon>
        <taxon>Gunneridae</taxon>
        <taxon>Pentapetalae</taxon>
        <taxon>rosids</taxon>
        <taxon>malvids</taxon>
        <taxon>Malvales</taxon>
        <taxon>Malvaceae</taxon>
        <taxon>Malvoideae</taxon>
        <taxon>Gossypium</taxon>
    </lineage>
</organism>
<dbReference type="EMBL" id="SMMG02000003">
    <property type="protein sequence ID" value="KAA3480929.1"/>
    <property type="molecule type" value="Genomic_DNA"/>
</dbReference>
<dbReference type="Proteomes" id="UP000325315">
    <property type="component" value="Unassembled WGS sequence"/>
</dbReference>
<proteinExistence type="predicted"/>
<gene>
    <name evidence="1" type="ORF">EPI10_021334</name>
</gene>
<sequence length="85" mass="10370">MTWDEPARKLLQKFFPISKTLRIREKILMFKYAHTADCLSGYDYKFCTTDWMIRWSDRRILNKQNVRGYVRIDRKYGDEFLPVAN</sequence>
<name>A0A5B6WGM5_9ROSI</name>
<evidence type="ECO:0000313" key="1">
    <source>
        <dbReference type="EMBL" id="KAA3480929.1"/>
    </source>
</evidence>
<accession>A0A5B6WGM5</accession>
<keyword evidence="2" id="KW-1185">Reference proteome</keyword>
<protein>
    <submittedName>
        <fullName evidence="1">Uncharacterized protein</fullName>
    </submittedName>
</protein>
<reference evidence="2" key="1">
    <citation type="journal article" date="2019" name="Plant Biotechnol. J.">
        <title>Genome sequencing of the Australian wild diploid species Gossypium australe highlights disease resistance and delayed gland morphogenesis.</title>
        <authorList>
            <person name="Cai Y."/>
            <person name="Cai X."/>
            <person name="Wang Q."/>
            <person name="Wang P."/>
            <person name="Zhang Y."/>
            <person name="Cai C."/>
            <person name="Xu Y."/>
            <person name="Wang K."/>
            <person name="Zhou Z."/>
            <person name="Wang C."/>
            <person name="Geng S."/>
            <person name="Li B."/>
            <person name="Dong Q."/>
            <person name="Hou Y."/>
            <person name="Wang H."/>
            <person name="Ai P."/>
            <person name="Liu Z."/>
            <person name="Yi F."/>
            <person name="Sun M."/>
            <person name="An G."/>
            <person name="Cheng J."/>
            <person name="Zhang Y."/>
            <person name="Shi Q."/>
            <person name="Xie Y."/>
            <person name="Shi X."/>
            <person name="Chang Y."/>
            <person name="Huang F."/>
            <person name="Chen Y."/>
            <person name="Hong S."/>
            <person name="Mi L."/>
            <person name="Sun Q."/>
            <person name="Zhang L."/>
            <person name="Zhou B."/>
            <person name="Peng R."/>
            <person name="Zhang X."/>
            <person name="Liu F."/>
        </authorList>
    </citation>
    <scope>NUCLEOTIDE SEQUENCE [LARGE SCALE GENOMIC DNA]</scope>
    <source>
        <strain evidence="2">cv. PA1801</strain>
    </source>
</reference>
<evidence type="ECO:0000313" key="2">
    <source>
        <dbReference type="Proteomes" id="UP000325315"/>
    </source>
</evidence>
<dbReference type="AlphaFoldDB" id="A0A5B6WGM5"/>
<comment type="caution">
    <text evidence="1">The sequence shown here is derived from an EMBL/GenBank/DDBJ whole genome shotgun (WGS) entry which is preliminary data.</text>
</comment>